<dbReference type="Pfam" id="PF08501">
    <property type="entry name" value="Shikimate_dh_N"/>
    <property type="match status" value="1"/>
</dbReference>
<comment type="caution">
    <text evidence="5">The sequence shown here is derived from an EMBL/GenBank/DDBJ whole genome shotgun (WGS) entry which is preliminary data.</text>
</comment>
<dbReference type="Gene3D" id="3.40.50.720">
    <property type="entry name" value="NAD(P)-binding Rossmann-like Domain"/>
    <property type="match status" value="1"/>
</dbReference>
<dbReference type="SUPFAM" id="SSF53223">
    <property type="entry name" value="Aminoacid dehydrogenase-like, N-terminal domain"/>
    <property type="match status" value="1"/>
</dbReference>
<evidence type="ECO:0000256" key="1">
    <source>
        <dbReference type="ARBA" id="ARBA00004871"/>
    </source>
</evidence>
<evidence type="ECO:0000256" key="2">
    <source>
        <dbReference type="ARBA" id="ARBA00023002"/>
    </source>
</evidence>
<dbReference type="InterPro" id="IPR036291">
    <property type="entry name" value="NAD(P)-bd_dom_sf"/>
</dbReference>
<evidence type="ECO:0000259" key="4">
    <source>
        <dbReference type="Pfam" id="PF08501"/>
    </source>
</evidence>
<evidence type="ECO:0000256" key="3">
    <source>
        <dbReference type="ARBA" id="ARBA00023141"/>
    </source>
</evidence>
<dbReference type="InterPro" id="IPR013708">
    <property type="entry name" value="Shikimate_DH-bd_N"/>
</dbReference>
<dbReference type="RefSeq" id="WP_379044738.1">
    <property type="nucleotide sequence ID" value="NZ_JBHULZ010000023.1"/>
</dbReference>
<accession>A0ABW5SC63</accession>
<dbReference type="InterPro" id="IPR022893">
    <property type="entry name" value="Shikimate_DH_fam"/>
</dbReference>
<keyword evidence="3" id="KW-0028">Amino-acid biosynthesis</keyword>
<keyword evidence="2" id="KW-0560">Oxidoreductase</keyword>
<keyword evidence="3" id="KW-0057">Aromatic amino acid biosynthesis</keyword>
<reference evidence="6" key="1">
    <citation type="journal article" date="2019" name="Int. J. Syst. Evol. Microbiol.">
        <title>The Global Catalogue of Microorganisms (GCM) 10K type strain sequencing project: providing services to taxonomists for standard genome sequencing and annotation.</title>
        <authorList>
            <consortium name="The Broad Institute Genomics Platform"/>
            <consortium name="The Broad Institute Genome Sequencing Center for Infectious Disease"/>
            <person name="Wu L."/>
            <person name="Ma J."/>
        </authorList>
    </citation>
    <scope>NUCLEOTIDE SEQUENCE [LARGE SCALE GENOMIC DNA]</scope>
    <source>
        <strain evidence="6">KCTC 42255</strain>
    </source>
</reference>
<feature type="domain" description="Shikimate dehydrogenase substrate binding N-terminal" evidence="4">
    <location>
        <begin position="6"/>
        <end position="86"/>
    </location>
</feature>
<gene>
    <name evidence="5" type="ORF">ACFSQ0_04490</name>
</gene>
<comment type="pathway">
    <text evidence="1">Metabolic intermediate biosynthesis; chorismate biosynthesis; chorismate from D-erythrose 4-phosphate and phosphoenolpyruvate: step 4/7.</text>
</comment>
<proteinExistence type="predicted"/>
<dbReference type="SUPFAM" id="SSF51735">
    <property type="entry name" value="NAD(P)-binding Rossmann-fold domains"/>
    <property type="match status" value="1"/>
</dbReference>
<sequence>MKKYGLIGKDIGYSKSKTFFQDKFVQENFDGTYDNFELNEIDELPTVLAKNNLDGFNVTIPFKESIIPYLDELSDEAAKIKAVNTVKIIDQKKIGYNTDAFGFMKALFPILESNHSRALILGTGGASKAVAYTLEAMGIEYKFVSRSPKEGQLNYEDLNENDITDHKLIINATPLGTYPDIKQSPKIPYDALSKTHLLYDLVYNPTLTEFLAKGKIRGAKIANGQAMLFHQANRSWTIWQE</sequence>
<dbReference type="EMBL" id="JBHULZ010000023">
    <property type="protein sequence ID" value="MFD2697242.1"/>
    <property type="molecule type" value="Genomic_DNA"/>
</dbReference>
<organism evidence="5 6">
    <name type="scientific">Mesonia sediminis</name>
    <dbReference type="NCBI Taxonomy" id="1703946"/>
    <lineage>
        <taxon>Bacteria</taxon>
        <taxon>Pseudomonadati</taxon>
        <taxon>Bacteroidota</taxon>
        <taxon>Flavobacteriia</taxon>
        <taxon>Flavobacteriales</taxon>
        <taxon>Flavobacteriaceae</taxon>
        <taxon>Mesonia</taxon>
    </lineage>
</organism>
<dbReference type="InterPro" id="IPR046346">
    <property type="entry name" value="Aminoacid_DH-like_N_sf"/>
</dbReference>
<name>A0ABW5SC63_9FLAO</name>
<dbReference type="PANTHER" id="PTHR21089">
    <property type="entry name" value="SHIKIMATE DEHYDROGENASE"/>
    <property type="match status" value="1"/>
</dbReference>
<dbReference type="CDD" id="cd01065">
    <property type="entry name" value="NAD_bind_Shikimate_DH"/>
    <property type="match status" value="1"/>
</dbReference>
<keyword evidence="6" id="KW-1185">Reference proteome</keyword>
<dbReference type="Gene3D" id="3.40.50.10860">
    <property type="entry name" value="Leucine Dehydrogenase, chain A, domain 1"/>
    <property type="match status" value="1"/>
</dbReference>
<evidence type="ECO:0000313" key="6">
    <source>
        <dbReference type="Proteomes" id="UP001597357"/>
    </source>
</evidence>
<protein>
    <submittedName>
        <fullName evidence="5">Shikimate dehydrogenase family protein</fullName>
    </submittedName>
</protein>
<evidence type="ECO:0000313" key="5">
    <source>
        <dbReference type="EMBL" id="MFD2697242.1"/>
    </source>
</evidence>
<dbReference type="PANTHER" id="PTHR21089:SF1">
    <property type="entry name" value="BIFUNCTIONAL 3-DEHYDROQUINATE DEHYDRATASE_SHIKIMATE DEHYDROGENASE, CHLOROPLASTIC"/>
    <property type="match status" value="1"/>
</dbReference>
<dbReference type="Proteomes" id="UP001597357">
    <property type="component" value="Unassembled WGS sequence"/>
</dbReference>